<evidence type="ECO:0000313" key="1">
    <source>
        <dbReference type="EMBL" id="RDC56420.1"/>
    </source>
</evidence>
<dbReference type="PANTHER" id="PTHR39624:SF2">
    <property type="entry name" value="OSMC-LIKE PROTEIN"/>
    <property type="match status" value="1"/>
</dbReference>
<sequence>MVEENDIKLGNVMKYILEKPIKGIIGSQKYKTTIHWRNGVLITDEPEKIGGKDLGPDPHTLLLSSLVGCTLATLRMYIDHKGLSISQIEVEANLFHRIENQEMITLVERKITFKDEPDAELQTRLLRVAEQCPISRILKGNIKISTELIK</sequence>
<dbReference type="InterPro" id="IPR015946">
    <property type="entry name" value="KH_dom-like_a/b"/>
</dbReference>
<gene>
    <name evidence="1" type="ORF">DU508_12535</name>
</gene>
<dbReference type="Proteomes" id="UP000253961">
    <property type="component" value="Unassembled WGS sequence"/>
</dbReference>
<dbReference type="SUPFAM" id="SSF82784">
    <property type="entry name" value="OsmC-like"/>
    <property type="match status" value="1"/>
</dbReference>
<reference evidence="1 2" key="1">
    <citation type="submission" date="2018-07" db="EMBL/GenBank/DDBJ databases">
        <title>Pedobacter sp. nov., isolated from soil.</title>
        <authorList>
            <person name="Zhou L.Y."/>
            <person name="Du Z.J."/>
        </authorList>
    </citation>
    <scope>NUCLEOTIDE SEQUENCE [LARGE SCALE GENOMIC DNA]</scope>
    <source>
        <strain evidence="1 2">JDX94</strain>
    </source>
</reference>
<dbReference type="InterPro" id="IPR036102">
    <property type="entry name" value="OsmC/Ohrsf"/>
</dbReference>
<accession>A0A369PW01</accession>
<name>A0A369PW01_9SPHI</name>
<dbReference type="Pfam" id="PF02566">
    <property type="entry name" value="OsmC"/>
    <property type="match status" value="1"/>
</dbReference>
<dbReference type="AlphaFoldDB" id="A0A369PW01"/>
<dbReference type="Gene3D" id="3.30.300.20">
    <property type="match status" value="1"/>
</dbReference>
<dbReference type="InterPro" id="IPR003718">
    <property type="entry name" value="OsmC/Ohr_fam"/>
</dbReference>
<evidence type="ECO:0000313" key="2">
    <source>
        <dbReference type="Proteomes" id="UP000253961"/>
    </source>
</evidence>
<organism evidence="1 2">
    <name type="scientific">Pedobacter chinensis</name>
    <dbReference type="NCBI Taxonomy" id="2282421"/>
    <lineage>
        <taxon>Bacteria</taxon>
        <taxon>Pseudomonadati</taxon>
        <taxon>Bacteroidota</taxon>
        <taxon>Sphingobacteriia</taxon>
        <taxon>Sphingobacteriales</taxon>
        <taxon>Sphingobacteriaceae</taxon>
        <taxon>Pedobacter</taxon>
    </lineage>
</organism>
<proteinExistence type="predicted"/>
<protein>
    <submittedName>
        <fullName evidence="1">OsmC family peroxiredoxin</fullName>
    </submittedName>
</protein>
<keyword evidence="2" id="KW-1185">Reference proteome</keyword>
<dbReference type="EMBL" id="QPKV01000004">
    <property type="protein sequence ID" value="RDC56420.1"/>
    <property type="molecule type" value="Genomic_DNA"/>
</dbReference>
<comment type="caution">
    <text evidence="1">The sequence shown here is derived from an EMBL/GenBank/DDBJ whole genome shotgun (WGS) entry which is preliminary data.</text>
</comment>
<dbReference type="PANTHER" id="PTHR39624">
    <property type="entry name" value="PROTEIN INVOLVED IN RIMO-MEDIATED BETA-METHYLTHIOLATION OF RIBOSOMAL PROTEIN S12 YCAO"/>
    <property type="match status" value="1"/>
</dbReference>